<accession>A0ABU4WIS0</accession>
<dbReference type="InterPro" id="IPR050066">
    <property type="entry name" value="UvrABC_protein_C"/>
</dbReference>
<protein>
    <submittedName>
        <fullName evidence="6">Excinuclease ABC subunit UvrC</fullName>
    </submittedName>
</protein>
<feature type="coiled-coil region" evidence="2">
    <location>
        <begin position="207"/>
        <end position="234"/>
    </location>
</feature>
<dbReference type="PROSITE" id="PS50164">
    <property type="entry name" value="GIY_YIG"/>
    <property type="match status" value="1"/>
</dbReference>
<dbReference type="SMART" id="SM00465">
    <property type="entry name" value="GIYc"/>
    <property type="match status" value="1"/>
</dbReference>
<dbReference type="Gene3D" id="1.10.150.20">
    <property type="entry name" value="5' to 3' exonuclease, C-terminal subdomain"/>
    <property type="match status" value="1"/>
</dbReference>
<dbReference type="Gene3D" id="4.10.860.10">
    <property type="entry name" value="UVR domain"/>
    <property type="match status" value="1"/>
</dbReference>
<dbReference type="InterPro" id="IPR010994">
    <property type="entry name" value="RuvA_2-like"/>
</dbReference>
<dbReference type="InterPro" id="IPR000305">
    <property type="entry name" value="GIY-YIG_endonuc"/>
</dbReference>
<dbReference type="InterPro" id="IPR001943">
    <property type="entry name" value="UVR_dom"/>
</dbReference>
<evidence type="ECO:0000259" key="5">
    <source>
        <dbReference type="PROSITE" id="PS50165"/>
    </source>
</evidence>
<dbReference type="InterPro" id="IPR001162">
    <property type="entry name" value="UvrC_RNase_H_dom"/>
</dbReference>
<dbReference type="InterPro" id="IPR047296">
    <property type="entry name" value="GIY-YIG_UvrC_Cho"/>
</dbReference>
<dbReference type="Gene3D" id="3.40.1440.10">
    <property type="entry name" value="GIY-YIG endonuclease"/>
    <property type="match status" value="1"/>
</dbReference>
<dbReference type="InterPro" id="IPR038476">
    <property type="entry name" value="UvrC_RNase_H_dom_sf"/>
</dbReference>
<dbReference type="SUPFAM" id="SSF82771">
    <property type="entry name" value="GIY-YIG endonuclease"/>
    <property type="match status" value="1"/>
</dbReference>
<keyword evidence="2" id="KW-0175">Coiled coil</keyword>
<dbReference type="Pfam" id="PF01541">
    <property type="entry name" value="GIY-YIG"/>
    <property type="match status" value="1"/>
</dbReference>
<dbReference type="Pfam" id="PF02151">
    <property type="entry name" value="UVR"/>
    <property type="match status" value="1"/>
</dbReference>
<dbReference type="InterPro" id="IPR036876">
    <property type="entry name" value="UVR_dom_sf"/>
</dbReference>
<evidence type="ECO:0000313" key="7">
    <source>
        <dbReference type="Proteomes" id="UP001275932"/>
    </source>
</evidence>
<dbReference type="Pfam" id="PF08459">
    <property type="entry name" value="UvrC_RNaseH_dom"/>
    <property type="match status" value="1"/>
</dbReference>
<sequence>MDFEEELSLKEKIRRLPETSGVYLMKDRFGQIIYIGKAVNLKRRVSHYFQSTARQKAYSPKIASMISLIEDFEFIKVKSEAEALILESKLIKRWKPRYNTLERDDKNFLLLRVETFKELPRFTFSRHTKEDGSIYYGPYLNTSSIRSTLNQLKKDFGIISSDAKPTKQPDGRWRLYDDARAEIFSHPNVVSEEEYAMRVQKAIDFLNNQSGEIVEELEEKMKRASEEQDFEKAAKFRDAIFAIAQTSKIRELKQDPSRTSKAVAERALVLLAGALGMDKKPHAMECFDISHISGSFTVASMVRFDEGLPANNKYRRFKMHVKNDDYASMREVVSRRYGRLFEEKKPMPDLVVIDGGKGQVKSALEAFEAIGIPAPKVIGLAKREETIICSDFEEIKLSKTNEALKLLQRIRDEAHRFANSYRETLQRKKIRESILDDFDGLGQKKKELLLKTFGSIAALKKADAEEIKSVEGIGPETAARLRLFLDRLPQNGD</sequence>
<feature type="domain" description="GIY-YIG" evidence="4">
    <location>
        <begin position="18"/>
        <end position="100"/>
    </location>
</feature>
<dbReference type="PROSITE" id="PS50165">
    <property type="entry name" value="UVRC"/>
    <property type="match status" value="1"/>
</dbReference>
<dbReference type="RefSeq" id="WP_370396943.1">
    <property type="nucleotide sequence ID" value="NZ_JALBUT010000004.1"/>
</dbReference>
<feature type="domain" description="UVR" evidence="3">
    <location>
        <begin position="211"/>
        <end position="246"/>
    </location>
</feature>
<dbReference type="InterPro" id="IPR035901">
    <property type="entry name" value="GIY-YIG_endonuc_sf"/>
</dbReference>
<dbReference type="Proteomes" id="UP001275932">
    <property type="component" value="Unassembled WGS sequence"/>
</dbReference>
<evidence type="ECO:0000256" key="1">
    <source>
        <dbReference type="ARBA" id="ARBA00023236"/>
    </source>
</evidence>
<dbReference type="PANTHER" id="PTHR30562">
    <property type="entry name" value="UVRC/OXIDOREDUCTASE"/>
    <property type="match status" value="1"/>
</dbReference>
<dbReference type="SUPFAM" id="SSF46600">
    <property type="entry name" value="C-terminal UvrC-binding domain of UvrB"/>
    <property type="match status" value="1"/>
</dbReference>
<reference evidence="6 7" key="1">
    <citation type="submission" date="2022-03" db="EMBL/GenBank/DDBJ databases">
        <title>Novel taxa within the pig intestine.</title>
        <authorList>
            <person name="Wylensek D."/>
            <person name="Bishof K."/>
            <person name="Afrizal A."/>
            <person name="Clavel T."/>
        </authorList>
    </citation>
    <scope>NUCLEOTIDE SEQUENCE [LARGE SCALE GENOMIC DNA]</scope>
    <source>
        <strain evidence="6 7">CLA-KB-P66</strain>
    </source>
</reference>
<evidence type="ECO:0000313" key="6">
    <source>
        <dbReference type="EMBL" id="MDX8415495.1"/>
    </source>
</evidence>
<gene>
    <name evidence="6" type="ORF">MOX91_04775</name>
</gene>
<evidence type="ECO:0000259" key="3">
    <source>
        <dbReference type="PROSITE" id="PS50151"/>
    </source>
</evidence>
<dbReference type="PANTHER" id="PTHR30562:SF1">
    <property type="entry name" value="UVRABC SYSTEM PROTEIN C"/>
    <property type="match status" value="1"/>
</dbReference>
<organism evidence="6 7">
    <name type="scientific">Intestinicryptomonas porci</name>
    <dbReference type="NCBI Taxonomy" id="2926320"/>
    <lineage>
        <taxon>Bacteria</taxon>
        <taxon>Pseudomonadati</taxon>
        <taxon>Verrucomicrobiota</taxon>
        <taxon>Opitutia</taxon>
        <taxon>Opitutales</taxon>
        <taxon>Intestinicryptomonaceae</taxon>
        <taxon>Intestinicryptomonas</taxon>
    </lineage>
</organism>
<dbReference type="CDD" id="cd10434">
    <property type="entry name" value="GIY-YIG_UvrC_Cho"/>
    <property type="match status" value="1"/>
</dbReference>
<comment type="caution">
    <text evidence="6">The sequence shown here is derived from an EMBL/GenBank/DDBJ whole genome shotgun (WGS) entry which is preliminary data.</text>
</comment>
<dbReference type="Pfam" id="PF14520">
    <property type="entry name" value="HHH_5"/>
    <property type="match status" value="1"/>
</dbReference>
<feature type="domain" description="UvrC family homology region profile" evidence="5">
    <location>
        <begin position="244"/>
        <end position="367"/>
    </location>
</feature>
<keyword evidence="1" id="KW-0742">SOS response</keyword>
<keyword evidence="7" id="KW-1185">Reference proteome</keyword>
<proteinExistence type="predicted"/>
<dbReference type="SMART" id="SM00278">
    <property type="entry name" value="HhH1"/>
    <property type="match status" value="2"/>
</dbReference>
<evidence type="ECO:0000256" key="2">
    <source>
        <dbReference type="SAM" id="Coils"/>
    </source>
</evidence>
<dbReference type="PROSITE" id="PS50151">
    <property type="entry name" value="UVR"/>
    <property type="match status" value="1"/>
</dbReference>
<dbReference type="SUPFAM" id="SSF47781">
    <property type="entry name" value="RuvA domain 2-like"/>
    <property type="match status" value="1"/>
</dbReference>
<evidence type="ECO:0000259" key="4">
    <source>
        <dbReference type="PROSITE" id="PS50164"/>
    </source>
</evidence>
<dbReference type="InterPro" id="IPR003583">
    <property type="entry name" value="Hlx-hairpin-Hlx_DNA-bd_motif"/>
</dbReference>
<keyword evidence="1" id="KW-0227">DNA damage</keyword>
<dbReference type="Gene3D" id="3.30.420.340">
    <property type="entry name" value="UvrC, RNAse H endonuclease domain"/>
    <property type="match status" value="1"/>
</dbReference>
<dbReference type="EMBL" id="JALBUT010000004">
    <property type="protein sequence ID" value="MDX8415495.1"/>
    <property type="molecule type" value="Genomic_DNA"/>
</dbReference>
<name>A0ABU4WIS0_9BACT</name>